<sequence>MQIRLLNILKKVPRTNNTHKNLKTKQVLYCCRTSGTVASWNIVSACPPLNLFVSDWFFRSLPRPLQNHPPAESHSGTEIAFL</sequence>
<proteinExistence type="predicted"/>
<dbReference type="Proteomes" id="UP000472268">
    <property type="component" value="Chromosome 15"/>
</dbReference>
<dbReference type="Ensembl" id="ENSSSUT00005036947.1">
    <property type="protein sequence ID" value="ENSSSUP00005032388.1"/>
    <property type="gene ID" value="ENSSSUG00005020861.1"/>
</dbReference>
<reference evidence="1" key="2">
    <citation type="submission" date="2025-08" db="UniProtKB">
        <authorList>
            <consortium name="Ensembl"/>
        </authorList>
    </citation>
    <scope>IDENTIFICATION</scope>
</reference>
<protein>
    <submittedName>
        <fullName evidence="1">Uncharacterized protein</fullName>
    </submittedName>
</protein>
<name>A0A673V3X8_SURSU</name>
<evidence type="ECO:0000313" key="2">
    <source>
        <dbReference type="Proteomes" id="UP000472268"/>
    </source>
</evidence>
<accession>A0A673V3X8</accession>
<organism evidence="1 2">
    <name type="scientific">Suricata suricatta</name>
    <name type="common">Meerkat</name>
    <dbReference type="NCBI Taxonomy" id="37032"/>
    <lineage>
        <taxon>Eukaryota</taxon>
        <taxon>Metazoa</taxon>
        <taxon>Chordata</taxon>
        <taxon>Craniata</taxon>
        <taxon>Vertebrata</taxon>
        <taxon>Euteleostomi</taxon>
        <taxon>Mammalia</taxon>
        <taxon>Eutheria</taxon>
        <taxon>Laurasiatheria</taxon>
        <taxon>Carnivora</taxon>
        <taxon>Feliformia</taxon>
        <taxon>Herpestidae</taxon>
        <taxon>Suricata</taxon>
    </lineage>
</organism>
<dbReference type="AlphaFoldDB" id="A0A673V3X8"/>
<reference evidence="1 2" key="1">
    <citation type="submission" date="2019-05" db="EMBL/GenBank/DDBJ databases">
        <title>A Chromosome-scale Meerkat (S. suricatta) Genome Assembly.</title>
        <authorList>
            <person name="Dudchenko O."/>
            <person name="Lieberman Aiden E."/>
            <person name="Tung J."/>
            <person name="Barreiro L.B."/>
            <person name="Clutton-Brock T.H."/>
        </authorList>
    </citation>
    <scope>NUCLEOTIDE SEQUENCE [LARGE SCALE GENOMIC DNA]</scope>
</reference>
<reference evidence="1" key="3">
    <citation type="submission" date="2025-09" db="UniProtKB">
        <authorList>
            <consortium name="Ensembl"/>
        </authorList>
    </citation>
    <scope>IDENTIFICATION</scope>
</reference>
<keyword evidence="2" id="KW-1185">Reference proteome</keyword>
<evidence type="ECO:0000313" key="1">
    <source>
        <dbReference type="Ensembl" id="ENSSSUP00005032388.1"/>
    </source>
</evidence>